<evidence type="ECO:0000313" key="3">
    <source>
        <dbReference type="WBParaSite" id="EEL_0000418701-mRNA-1"/>
    </source>
</evidence>
<keyword evidence="1" id="KW-1133">Transmembrane helix</keyword>
<dbReference type="WBParaSite" id="EEL_0000418701-mRNA-1">
    <property type="protein sequence ID" value="EEL_0000418701-mRNA-1"/>
    <property type="gene ID" value="EEL_0000418701"/>
</dbReference>
<dbReference type="Proteomes" id="UP000050640">
    <property type="component" value="Unplaced"/>
</dbReference>
<dbReference type="AlphaFoldDB" id="A0A0R3RR40"/>
<accession>A0A0R3RR40</accession>
<proteinExistence type="predicted"/>
<keyword evidence="1" id="KW-0812">Transmembrane</keyword>
<organism evidence="2 3">
    <name type="scientific">Elaeophora elaphi</name>
    <dbReference type="NCBI Taxonomy" id="1147741"/>
    <lineage>
        <taxon>Eukaryota</taxon>
        <taxon>Metazoa</taxon>
        <taxon>Ecdysozoa</taxon>
        <taxon>Nematoda</taxon>
        <taxon>Chromadorea</taxon>
        <taxon>Rhabditida</taxon>
        <taxon>Spirurina</taxon>
        <taxon>Spiruromorpha</taxon>
        <taxon>Filarioidea</taxon>
        <taxon>Onchocercidae</taxon>
        <taxon>Elaeophora</taxon>
    </lineage>
</organism>
<reference evidence="3" key="1">
    <citation type="submission" date="2017-02" db="UniProtKB">
        <authorList>
            <consortium name="WormBaseParasite"/>
        </authorList>
    </citation>
    <scope>IDENTIFICATION</scope>
</reference>
<protein>
    <submittedName>
        <fullName evidence="3">Transmembrane protein</fullName>
    </submittedName>
</protein>
<name>A0A0R3RR40_9BILA</name>
<keyword evidence="2" id="KW-1185">Reference proteome</keyword>
<keyword evidence="1" id="KW-0472">Membrane</keyword>
<sequence length="177" mass="20297">MALSLNSIESGQNHLYLGVIIKYEATVITFCGICAMCTTSNTAYYELQYRLLRIAILLFYAIFSRSTALQCYVSEPAPNNFSTQIALQECHSTVVSCMKTISWTNNFFSHYCSARNRMERSATHQHSTTPLTIRRRFFAATQIDKPNLDYFKVEVVVYDLQLLKTKSLAKMNKCNLR</sequence>
<evidence type="ECO:0000256" key="1">
    <source>
        <dbReference type="SAM" id="Phobius"/>
    </source>
</evidence>
<evidence type="ECO:0000313" key="2">
    <source>
        <dbReference type="Proteomes" id="UP000050640"/>
    </source>
</evidence>
<feature type="transmembrane region" description="Helical" evidence="1">
    <location>
        <begin position="20"/>
        <end position="39"/>
    </location>
</feature>